<reference evidence="3 4" key="1">
    <citation type="journal article" date="2013" name="Genome Biol.">
        <title>Draft genome of the mountain pine beetle, Dendroctonus ponderosae Hopkins, a major forest pest.</title>
        <authorList>
            <person name="Keeling C.I."/>
            <person name="Yuen M.M."/>
            <person name="Liao N.Y."/>
            <person name="Docking T.R."/>
            <person name="Chan S.K."/>
            <person name="Taylor G.A."/>
            <person name="Palmquist D.L."/>
            <person name="Jackman S.D."/>
            <person name="Nguyen A."/>
            <person name="Li M."/>
            <person name="Henderson H."/>
            <person name="Janes J.K."/>
            <person name="Zhao Y."/>
            <person name="Pandoh P."/>
            <person name="Moore R."/>
            <person name="Sperling F.A."/>
            <person name="Huber D.P."/>
            <person name="Birol I."/>
            <person name="Jones S.J."/>
            <person name="Bohlmann J."/>
        </authorList>
    </citation>
    <scope>NUCLEOTIDE SEQUENCE</scope>
</reference>
<sequence>MGKVYDFQNFVSAVGNASKHKSMVPFHVVGFKCCHCGSYNTCRIKGPVNPTGALDNQPANGEGSNAANNNDQPEENGNMQELRDRLAQ</sequence>
<evidence type="ECO:0000313" key="4">
    <source>
        <dbReference type="Proteomes" id="UP000030742"/>
    </source>
</evidence>
<dbReference type="Proteomes" id="UP000030742">
    <property type="component" value="Unassembled WGS sequence"/>
</dbReference>
<dbReference type="Pfam" id="PF14599">
    <property type="entry name" value="zinc_ribbon_6"/>
    <property type="match status" value="1"/>
</dbReference>
<feature type="compositionally biased region" description="Low complexity" evidence="1">
    <location>
        <begin position="59"/>
        <end position="70"/>
    </location>
</feature>
<name>U4U1P2_DENPD</name>
<accession>U4U1P2</accession>
<dbReference type="AlphaFoldDB" id="U4U1P2"/>
<gene>
    <name evidence="3" type="ORF">D910_03643</name>
</gene>
<evidence type="ECO:0000313" key="3">
    <source>
        <dbReference type="EMBL" id="ERL86233.1"/>
    </source>
</evidence>
<dbReference type="EMBL" id="KB631802">
    <property type="protein sequence ID" value="ERL86233.1"/>
    <property type="molecule type" value="Genomic_DNA"/>
</dbReference>
<dbReference type="Gene3D" id="2.20.28.10">
    <property type="match status" value="1"/>
</dbReference>
<dbReference type="InterPro" id="IPR039512">
    <property type="entry name" value="RCHY1_zinc-ribbon"/>
</dbReference>
<feature type="region of interest" description="Disordered" evidence="1">
    <location>
        <begin position="47"/>
        <end position="88"/>
    </location>
</feature>
<protein>
    <recommendedName>
        <fullName evidence="2">RCHY1 zinc-ribbon domain-containing protein</fullName>
    </recommendedName>
</protein>
<evidence type="ECO:0000259" key="2">
    <source>
        <dbReference type="Pfam" id="PF14599"/>
    </source>
</evidence>
<organism evidence="3 4">
    <name type="scientific">Dendroctonus ponderosae</name>
    <name type="common">Mountain pine beetle</name>
    <dbReference type="NCBI Taxonomy" id="77166"/>
    <lineage>
        <taxon>Eukaryota</taxon>
        <taxon>Metazoa</taxon>
        <taxon>Ecdysozoa</taxon>
        <taxon>Arthropoda</taxon>
        <taxon>Hexapoda</taxon>
        <taxon>Insecta</taxon>
        <taxon>Pterygota</taxon>
        <taxon>Neoptera</taxon>
        <taxon>Endopterygota</taxon>
        <taxon>Coleoptera</taxon>
        <taxon>Polyphaga</taxon>
        <taxon>Cucujiformia</taxon>
        <taxon>Curculionidae</taxon>
        <taxon>Scolytinae</taxon>
        <taxon>Dendroctonus</taxon>
    </lineage>
</organism>
<proteinExistence type="predicted"/>
<feature type="domain" description="RCHY1 zinc-ribbon" evidence="2">
    <location>
        <begin position="19"/>
        <end position="42"/>
    </location>
</feature>
<evidence type="ECO:0000256" key="1">
    <source>
        <dbReference type="SAM" id="MobiDB-lite"/>
    </source>
</evidence>
<dbReference type="OrthoDB" id="411372at2759"/>